<dbReference type="Proteomes" id="UP000182248">
    <property type="component" value="Unassembled WGS sequence"/>
</dbReference>
<reference evidence="1 2" key="1">
    <citation type="submission" date="2016-11" db="EMBL/GenBank/DDBJ databases">
        <authorList>
            <person name="Jaros S."/>
            <person name="Januszkiewicz K."/>
            <person name="Wedrychowicz H."/>
        </authorList>
    </citation>
    <scope>NUCLEOTIDE SEQUENCE [LARGE SCALE GENOMIC DNA]</scope>
    <source>
        <strain evidence="1 2">CGMCC 1.12145</strain>
    </source>
</reference>
<evidence type="ECO:0000313" key="2">
    <source>
        <dbReference type="Proteomes" id="UP000182248"/>
    </source>
</evidence>
<sequence>MKNILVPTDFTVDSLILLKKAIEREEEKANFILVYGKSLPGSISELVFFSKGRLITALESKSFIEAKGILKNRYFSRINTLRTDIFYGGSQGAFNNFIQGSSIDSAYIPEDSKSLHPALKKGFDLMPYLKRSALDLHEVAYSNQTPVTVEETLAKLLIP</sequence>
<proteinExistence type="predicted"/>
<keyword evidence="2" id="KW-1185">Reference proteome</keyword>
<dbReference type="OrthoDB" id="893860at2"/>
<evidence type="ECO:0000313" key="1">
    <source>
        <dbReference type="EMBL" id="SFW67175.1"/>
    </source>
</evidence>
<dbReference type="STRING" id="1150368.SAMN02927921_03169"/>
<dbReference type="AlphaFoldDB" id="A0A1K1R4V1"/>
<name>A0A1K1R4V1_9FLAO</name>
<evidence type="ECO:0008006" key="3">
    <source>
        <dbReference type="Google" id="ProtNLM"/>
    </source>
</evidence>
<accession>A0A1K1R4V1</accession>
<protein>
    <recommendedName>
        <fullName evidence="3">Universal stress protein family protein</fullName>
    </recommendedName>
</protein>
<gene>
    <name evidence="1" type="ORF">SAMN02927921_03169</name>
</gene>
<organism evidence="1 2">
    <name type="scientific">Sinomicrobium oceani</name>
    <dbReference type="NCBI Taxonomy" id="1150368"/>
    <lineage>
        <taxon>Bacteria</taxon>
        <taxon>Pseudomonadati</taxon>
        <taxon>Bacteroidota</taxon>
        <taxon>Flavobacteriia</taxon>
        <taxon>Flavobacteriales</taxon>
        <taxon>Flavobacteriaceae</taxon>
        <taxon>Sinomicrobium</taxon>
    </lineage>
</organism>
<dbReference type="RefSeq" id="WP_072318362.1">
    <property type="nucleotide sequence ID" value="NZ_FPJE01000019.1"/>
</dbReference>
<dbReference type="EMBL" id="FPJE01000019">
    <property type="protein sequence ID" value="SFW67175.1"/>
    <property type="molecule type" value="Genomic_DNA"/>
</dbReference>